<dbReference type="InterPro" id="IPR015915">
    <property type="entry name" value="Kelch-typ_b-propeller"/>
</dbReference>
<dbReference type="Pfam" id="PF00651">
    <property type="entry name" value="BTB"/>
    <property type="match status" value="1"/>
</dbReference>
<dbReference type="SUPFAM" id="SSF54695">
    <property type="entry name" value="POZ domain"/>
    <property type="match status" value="1"/>
</dbReference>
<dbReference type="RefSeq" id="XP_035690917.1">
    <property type="nucleotide sequence ID" value="XM_035835024.1"/>
</dbReference>
<dbReference type="PANTHER" id="PTHR24412">
    <property type="entry name" value="KELCH PROTEIN"/>
    <property type="match status" value="1"/>
</dbReference>
<keyword evidence="1" id="KW-0880">Kelch repeat</keyword>
<dbReference type="GeneID" id="118425884"/>
<dbReference type="GO" id="GO:1990756">
    <property type="term" value="F:ubiquitin-like ligase-substrate adaptor activity"/>
    <property type="evidence" value="ECO:0000318"/>
    <property type="project" value="GO_Central"/>
</dbReference>
<dbReference type="InterPro" id="IPR017096">
    <property type="entry name" value="BTB-kelch_protein"/>
</dbReference>
<organism evidence="4 5">
    <name type="scientific">Branchiostoma floridae</name>
    <name type="common">Florida lancelet</name>
    <name type="synonym">Amphioxus</name>
    <dbReference type="NCBI Taxonomy" id="7739"/>
    <lineage>
        <taxon>Eukaryota</taxon>
        <taxon>Metazoa</taxon>
        <taxon>Chordata</taxon>
        <taxon>Cephalochordata</taxon>
        <taxon>Leptocardii</taxon>
        <taxon>Amphioxiformes</taxon>
        <taxon>Branchiostomatidae</taxon>
        <taxon>Branchiostoma</taxon>
    </lineage>
</organism>
<keyword evidence="4" id="KW-1185">Reference proteome</keyword>
<evidence type="ECO:0000259" key="3">
    <source>
        <dbReference type="PROSITE" id="PS50097"/>
    </source>
</evidence>
<dbReference type="OrthoDB" id="45365at2759"/>
<accession>A0A9J7N2S3</accession>
<dbReference type="SMART" id="SM00875">
    <property type="entry name" value="BACK"/>
    <property type="match status" value="1"/>
</dbReference>
<dbReference type="AlphaFoldDB" id="A0A9J7N2S3"/>
<feature type="domain" description="BTB" evidence="3">
    <location>
        <begin position="37"/>
        <end position="104"/>
    </location>
</feature>
<evidence type="ECO:0000256" key="1">
    <source>
        <dbReference type="ARBA" id="ARBA00022441"/>
    </source>
</evidence>
<dbReference type="InterPro" id="IPR011333">
    <property type="entry name" value="SKP1/BTB/POZ_sf"/>
</dbReference>
<dbReference type="OMA" id="HYINHIA"/>
<dbReference type="PROSITE" id="PS50097">
    <property type="entry name" value="BTB"/>
    <property type="match status" value="1"/>
</dbReference>
<dbReference type="SMART" id="SM00225">
    <property type="entry name" value="BTB"/>
    <property type="match status" value="1"/>
</dbReference>
<protein>
    <submittedName>
        <fullName evidence="5">Kelch-like protein 24</fullName>
    </submittedName>
</protein>
<dbReference type="PIRSF" id="PIRSF037037">
    <property type="entry name" value="Kelch-like_protein_gigaxonin"/>
    <property type="match status" value="1"/>
</dbReference>
<evidence type="ECO:0000313" key="5">
    <source>
        <dbReference type="RefSeq" id="XP_035690917.1"/>
    </source>
</evidence>
<dbReference type="Gene3D" id="1.25.40.420">
    <property type="match status" value="1"/>
</dbReference>
<dbReference type="KEGG" id="bfo:118425884"/>
<dbReference type="GO" id="GO:0005737">
    <property type="term" value="C:cytoplasm"/>
    <property type="evidence" value="ECO:0000318"/>
    <property type="project" value="GO_Central"/>
</dbReference>
<dbReference type="Pfam" id="PF07707">
    <property type="entry name" value="BACK"/>
    <property type="match status" value="1"/>
</dbReference>
<name>A0A9J7N2S3_BRAFL</name>
<evidence type="ECO:0000256" key="2">
    <source>
        <dbReference type="ARBA" id="ARBA00022737"/>
    </source>
</evidence>
<gene>
    <name evidence="5" type="primary">LOC118425884</name>
</gene>
<reference evidence="4" key="1">
    <citation type="journal article" date="2020" name="Nat. Ecol. Evol.">
        <title>Deeply conserved synteny resolves early events in vertebrate evolution.</title>
        <authorList>
            <person name="Simakov O."/>
            <person name="Marletaz F."/>
            <person name="Yue J.X."/>
            <person name="O'Connell B."/>
            <person name="Jenkins J."/>
            <person name="Brandt A."/>
            <person name="Calef R."/>
            <person name="Tung C.H."/>
            <person name="Huang T.K."/>
            <person name="Schmutz J."/>
            <person name="Satoh N."/>
            <person name="Yu J.K."/>
            <person name="Putnam N.H."/>
            <person name="Green R.E."/>
            <person name="Rokhsar D.S."/>
        </authorList>
    </citation>
    <scope>NUCLEOTIDE SEQUENCE [LARGE SCALE GENOMIC DNA]</scope>
    <source>
        <strain evidence="4">S238N-H82</strain>
    </source>
</reference>
<dbReference type="Gene3D" id="3.30.710.10">
    <property type="entry name" value="Potassium Channel Kv1.1, Chain A"/>
    <property type="match status" value="1"/>
</dbReference>
<dbReference type="SUPFAM" id="SSF117281">
    <property type="entry name" value="Kelch motif"/>
    <property type="match status" value="1"/>
</dbReference>
<dbReference type="FunFam" id="1.25.40.420:FF:000001">
    <property type="entry name" value="Kelch-like family member 12"/>
    <property type="match status" value="1"/>
</dbReference>
<dbReference type="GO" id="GO:0043161">
    <property type="term" value="P:proteasome-mediated ubiquitin-dependent protein catabolic process"/>
    <property type="evidence" value="ECO:0000318"/>
    <property type="project" value="GO_Central"/>
</dbReference>
<dbReference type="GO" id="GO:0031463">
    <property type="term" value="C:Cul3-RING ubiquitin ligase complex"/>
    <property type="evidence" value="ECO:0000318"/>
    <property type="project" value="GO_Central"/>
</dbReference>
<dbReference type="InterPro" id="IPR006652">
    <property type="entry name" value="Kelch_1"/>
</dbReference>
<evidence type="ECO:0000313" key="4">
    <source>
        <dbReference type="Proteomes" id="UP000001554"/>
    </source>
</evidence>
<dbReference type="PANTHER" id="PTHR24412:SF272">
    <property type="entry name" value="KELCH-LIKE PROTEIN DIABLO"/>
    <property type="match status" value="1"/>
</dbReference>
<reference evidence="5" key="2">
    <citation type="submission" date="2025-08" db="UniProtKB">
        <authorList>
            <consortium name="RefSeq"/>
        </authorList>
    </citation>
    <scope>IDENTIFICATION</scope>
    <source>
        <strain evidence="5">S238N-H82</strain>
        <tissue evidence="5">Testes</tissue>
    </source>
</reference>
<sequence>MMAEAQRSQTSLDFCDNPHAGSLLQGLQELRSENLLTDVVLCVSGKEIPCHRNVLAACCEYFRAMFCNGHRESKEHKVTIHEVTPGALQLLVDYAYTSKVTITQDNAVKLLEGANFFRILPVRDACVTFISNNLSAKDCLQMMHLGNMLSCPDLEKKAWLYTTKEFKATSETPEFLSLTKAQLIKLISSDDLKASEETVYTAVMTWINHNTKKRKRYMKELMELVRFPFMDKQYFFENVESNEAIRKSCQDIMTEARRCQLFPGEIQSPRTHPRHASGLREAVVVFGGIYGGRDEDSHYINHIAMTYSAEPTIYSWNSMTKPTLNFTSPCAVAVLGSSDIVMSAGKDMWLYHSELNSWSKLAQMNLDLNNHRLAVLYGKVYAIGGVDKSTPVSSVQVYDRRQNKWTAGVPLPQTRYSHAVAVLDSSIYVMGGFDKHDNKKTTSTVYRFSPGDSKWQLMKDMPKTTAYITTAVLSVSIYTGICSRIFSFTPDQDGGVWSKVVSGVPWGCGMTVLKGKVYTYGGYEKTTDNGCAAVMCLDPETQSLRRVGNMVMGLYFAPCITILNYC</sequence>
<dbReference type="SMART" id="SM00612">
    <property type="entry name" value="Kelch"/>
    <property type="match status" value="4"/>
</dbReference>
<dbReference type="Proteomes" id="UP000001554">
    <property type="component" value="Chromosome 1"/>
</dbReference>
<proteinExistence type="predicted"/>
<dbReference type="Pfam" id="PF01344">
    <property type="entry name" value="Kelch_1"/>
    <property type="match status" value="3"/>
</dbReference>
<dbReference type="Gene3D" id="2.120.10.80">
    <property type="entry name" value="Kelch-type beta propeller"/>
    <property type="match status" value="1"/>
</dbReference>
<keyword evidence="2" id="KW-0677">Repeat</keyword>
<dbReference type="InterPro" id="IPR011705">
    <property type="entry name" value="BACK"/>
</dbReference>
<dbReference type="InterPro" id="IPR000210">
    <property type="entry name" value="BTB/POZ_dom"/>
</dbReference>